<dbReference type="PANTHER" id="PTHR10791:SF227">
    <property type="entry name" value="BIDIRECTIONAL SUGAR TRANSPORTER SWEET"/>
    <property type="match status" value="1"/>
</dbReference>
<dbReference type="Pfam" id="PF03083">
    <property type="entry name" value="MtN3_slv"/>
    <property type="match status" value="2"/>
</dbReference>
<keyword evidence="9" id="KW-0472">Membrane</keyword>
<evidence type="ECO:0000256" key="8">
    <source>
        <dbReference type="ARBA" id="ARBA00022989"/>
    </source>
</evidence>
<protein>
    <submittedName>
        <fullName evidence="12">Bidirectional sugar transporter SWEET13</fullName>
    </submittedName>
</protein>
<keyword evidence="3" id="KW-0813">Transport</keyword>
<keyword evidence="6" id="KW-0812">Transmembrane</keyword>
<dbReference type="GO" id="GO:0005886">
    <property type="term" value="C:plasma membrane"/>
    <property type="evidence" value="ECO:0007669"/>
    <property type="project" value="UniProtKB-SubCell"/>
</dbReference>
<dbReference type="Gene3D" id="1.20.1280.290">
    <property type="match status" value="2"/>
</dbReference>
<dbReference type="InterPro" id="IPR004316">
    <property type="entry name" value="SWEET_rpt"/>
</dbReference>
<evidence type="ECO:0000256" key="10">
    <source>
        <dbReference type="ARBA" id="ARBA00037238"/>
    </source>
</evidence>
<dbReference type="FunFam" id="1.20.1280.290:FF:000003">
    <property type="entry name" value="Bidirectional sugar transporter SWEET"/>
    <property type="match status" value="1"/>
</dbReference>
<sequence>MAGLSMEHPWAFAFGLLGNIISFTSLLAPIPTFYRIFKSKSTEGFQSVPYVVALFSAMLWIFYALVKTGEGLLITINAAGCVIETIYIVMYLVYAPRKAKIFTAKIVLLLNIAGFGLIFLLTVFAFQGETRVVSLGWICVGFSVCVFVAPLSIIGRVIKTKSVEYMPFSLSLTLTLSAIVWFLYGLLIKDKYVALPNILGFTFGMIQMVLYMFYMNATPVVTSDVKEVKEAWKVPAEDQVVVINVGKADKSSCAEVRPVTEMASAVDVPRRCAAEAAAPRQQVMAVDFARSVEENLSMPSSRLFAKCCFMGCSAYRPAMCNQREGGQGPGGSWLGRQHADCYGFSPRKFIRSQKFMGPGRMLLYAPGGCGKNLRALRVHEFIIVRNGLKNIITGL</sequence>
<dbReference type="EMBL" id="KD249004">
    <property type="protein sequence ID" value="EMS48886.1"/>
    <property type="molecule type" value="Genomic_DNA"/>
</dbReference>
<keyword evidence="8" id="KW-1133">Transmembrane helix</keyword>
<dbReference type="InterPro" id="IPR047664">
    <property type="entry name" value="SWEET"/>
</dbReference>
<dbReference type="GO" id="GO:0051119">
    <property type="term" value="F:sugar transmembrane transporter activity"/>
    <property type="evidence" value="ECO:0007669"/>
    <property type="project" value="InterPro"/>
</dbReference>
<comment type="similarity">
    <text evidence="2">Belongs to the SWEET sugar transporter family.</text>
</comment>
<keyword evidence="4" id="KW-1003">Cell membrane</keyword>
<name>M7YPI8_TRIUA</name>
<evidence type="ECO:0000256" key="3">
    <source>
        <dbReference type="ARBA" id="ARBA00022448"/>
    </source>
</evidence>
<comment type="subunit">
    <text evidence="11">Forms homooligomers and/or heterooligomers.</text>
</comment>
<dbReference type="OMA" id="HEFIIVR"/>
<comment type="subcellular location">
    <subcellularLocation>
        <location evidence="1">Cell membrane</location>
        <topology evidence="1">Multi-pass membrane protein</topology>
    </subcellularLocation>
</comment>
<comment type="function">
    <text evidence="10">Mediates both low-affinity uptake and efflux of sugar across the plasma membrane.</text>
</comment>
<gene>
    <name evidence="12" type="ORF">TRIUR3_32735</name>
</gene>
<dbReference type="PANTHER" id="PTHR10791">
    <property type="entry name" value="RAG1-ACTIVATING PROTEIN 1"/>
    <property type="match status" value="1"/>
</dbReference>
<evidence type="ECO:0000256" key="5">
    <source>
        <dbReference type="ARBA" id="ARBA00022597"/>
    </source>
</evidence>
<evidence type="ECO:0000256" key="2">
    <source>
        <dbReference type="ARBA" id="ARBA00007809"/>
    </source>
</evidence>
<evidence type="ECO:0000256" key="11">
    <source>
        <dbReference type="ARBA" id="ARBA00038715"/>
    </source>
</evidence>
<evidence type="ECO:0000256" key="6">
    <source>
        <dbReference type="ARBA" id="ARBA00022692"/>
    </source>
</evidence>
<dbReference type="AlphaFoldDB" id="M7YPI8"/>
<proteinExistence type="inferred from homology"/>
<accession>M7YPI8</accession>
<evidence type="ECO:0000313" key="12">
    <source>
        <dbReference type="EMBL" id="EMS48886.1"/>
    </source>
</evidence>
<dbReference type="eggNOG" id="KOG1623">
    <property type="taxonomic scope" value="Eukaryota"/>
</dbReference>
<keyword evidence="7" id="KW-0677">Repeat</keyword>
<reference evidence="12" key="1">
    <citation type="journal article" date="2013" name="Nature">
        <title>Draft genome of the wheat A-genome progenitor Triticum urartu.</title>
        <authorList>
            <person name="Ling H.Q."/>
            <person name="Zhao S."/>
            <person name="Liu D."/>
            <person name="Wang J."/>
            <person name="Sun H."/>
            <person name="Zhang C."/>
            <person name="Fan H."/>
            <person name="Li D."/>
            <person name="Dong L."/>
            <person name="Tao Y."/>
            <person name="Gao C."/>
            <person name="Wu H."/>
            <person name="Li Y."/>
            <person name="Cui Y."/>
            <person name="Guo X."/>
            <person name="Zheng S."/>
            <person name="Wang B."/>
            <person name="Yu K."/>
            <person name="Liang Q."/>
            <person name="Yang W."/>
            <person name="Lou X."/>
            <person name="Chen J."/>
            <person name="Feng M."/>
            <person name="Jian J."/>
            <person name="Zhang X."/>
            <person name="Luo G."/>
            <person name="Jiang Y."/>
            <person name="Liu J."/>
            <person name="Wang Z."/>
            <person name="Sha Y."/>
            <person name="Zhang B."/>
            <person name="Wu H."/>
            <person name="Tang D."/>
            <person name="Shen Q."/>
            <person name="Xue P."/>
            <person name="Zou S."/>
            <person name="Wang X."/>
            <person name="Liu X."/>
            <person name="Wang F."/>
            <person name="Yang Y."/>
            <person name="An X."/>
            <person name="Dong Z."/>
            <person name="Zhang K."/>
            <person name="Zhang X."/>
            <person name="Luo M.C."/>
            <person name="Dvorak J."/>
            <person name="Tong Y."/>
            <person name="Wang J."/>
            <person name="Yang H."/>
            <person name="Li Z."/>
            <person name="Wang D."/>
            <person name="Zhang A."/>
            <person name="Wang J."/>
        </authorList>
    </citation>
    <scope>NUCLEOTIDE SEQUENCE</scope>
</reference>
<dbReference type="FunFam" id="1.20.1280.290:FF:000001">
    <property type="entry name" value="Bidirectional sugar transporter SWEET"/>
    <property type="match status" value="1"/>
</dbReference>
<evidence type="ECO:0000256" key="7">
    <source>
        <dbReference type="ARBA" id="ARBA00022737"/>
    </source>
</evidence>
<evidence type="ECO:0000256" key="4">
    <source>
        <dbReference type="ARBA" id="ARBA00022475"/>
    </source>
</evidence>
<organism evidence="12">
    <name type="scientific">Triticum urartu</name>
    <name type="common">Red wild einkorn</name>
    <name type="synonym">Crithodium urartu</name>
    <dbReference type="NCBI Taxonomy" id="4572"/>
    <lineage>
        <taxon>Eukaryota</taxon>
        <taxon>Viridiplantae</taxon>
        <taxon>Streptophyta</taxon>
        <taxon>Embryophyta</taxon>
        <taxon>Tracheophyta</taxon>
        <taxon>Spermatophyta</taxon>
        <taxon>Magnoliopsida</taxon>
        <taxon>Liliopsida</taxon>
        <taxon>Poales</taxon>
        <taxon>Poaceae</taxon>
        <taxon>BOP clade</taxon>
        <taxon>Pooideae</taxon>
        <taxon>Triticodae</taxon>
        <taxon>Triticeae</taxon>
        <taxon>Triticinae</taxon>
        <taxon>Triticum</taxon>
    </lineage>
</organism>
<evidence type="ECO:0000256" key="1">
    <source>
        <dbReference type="ARBA" id="ARBA00004651"/>
    </source>
</evidence>
<keyword evidence="5 12" id="KW-0762">Sugar transport</keyword>
<evidence type="ECO:0000256" key="9">
    <source>
        <dbReference type="ARBA" id="ARBA00023136"/>
    </source>
</evidence>